<name>A0AA39YPN6_9PEZI</name>
<evidence type="ECO:0000313" key="3">
    <source>
        <dbReference type="Proteomes" id="UP001174936"/>
    </source>
</evidence>
<reference evidence="2" key="1">
    <citation type="submission" date="2023-06" db="EMBL/GenBank/DDBJ databases">
        <title>Genome-scale phylogeny and comparative genomics of the fungal order Sordariales.</title>
        <authorList>
            <consortium name="Lawrence Berkeley National Laboratory"/>
            <person name="Hensen N."/>
            <person name="Bonometti L."/>
            <person name="Westerberg I."/>
            <person name="Brannstrom I.O."/>
            <person name="Guillou S."/>
            <person name="Cros-Aarteil S."/>
            <person name="Calhoun S."/>
            <person name="Haridas S."/>
            <person name="Kuo A."/>
            <person name="Mondo S."/>
            <person name="Pangilinan J."/>
            <person name="Riley R."/>
            <person name="Labutti K."/>
            <person name="Andreopoulos B."/>
            <person name="Lipzen A."/>
            <person name="Chen C."/>
            <person name="Yanf M."/>
            <person name="Daum C."/>
            <person name="Ng V."/>
            <person name="Clum A."/>
            <person name="Steindorff A."/>
            <person name="Ohm R."/>
            <person name="Martin F."/>
            <person name="Silar P."/>
            <person name="Natvig D."/>
            <person name="Lalanne C."/>
            <person name="Gautier V."/>
            <person name="Ament-Velasquez S.L."/>
            <person name="Kruys A."/>
            <person name="Hutchinson M.I."/>
            <person name="Powell A.J."/>
            <person name="Barry K."/>
            <person name="Miller A.N."/>
            <person name="Grigoriev I.V."/>
            <person name="Debuchy R."/>
            <person name="Gladieux P."/>
            <person name="Thoren M.H."/>
            <person name="Johannesson H."/>
        </authorList>
    </citation>
    <scope>NUCLEOTIDE SEQUENCE</scope>
    <source>
        <strain evidence="2">SMH2532-1</strain>
    </source>
</reference>
<keyword evidence="3" id="KW-1185">Reference proteome</keyword>
<feature type="region of interest" description="Disordered" evidence="1">
    <location>
        <begin position="65"/>
        <end position="138"/>
    </location>
</feature>
<proteinExistence type="predicted"/>
<sequence length="349" mass="37706">MTTHNTWNKILGNVQRCDGCNERATDGVLYQCRKCKWQTCQFCATNGLLKALDAGGVTHVLPAGRVSWTPDHSDTTPRNSNAGAQDGDSSSSSDSAEPSIIVATSITSVRGEPESPYEPSSSGTGSGGADPRGGPRMGWFIHHSRRIEYETHSRAASPPTPTPMPRPLGGAHGSGTAAAGPSSAGPAAKSPHQPSRSRAAEILRLYKRVYPDSDDKQISTLFQITSIPESIGESATPPAGYPAHHKSHVSPYHTSVRSTPIPNPLNGLNAGELFALHGDRDLKSQMEKVWAAIKSEDIAALRANRQREAARNALQLLWEVFLLQKARVGLLKPNQTILWFLQERDKLRD</sequence>
<dbReference type="EMBL" id="JAULSV010000001">
    <property type="protein sequence ID" value="KAK0656403.1"/>
    <property type="molecule type" value="Genomic_DNA"/>
</dbReference>
<comment type="caution">
    <text evidence="2">The sequence shown here is derived from an EMBL/GenBank/DDBJ whole genome shotgun (WGS) entry which is preliminary data.</text>
</comment>
<feature type="region of interest" description="Disordered" evidence="1">
    <location>
        <begin position="150"/>
        <end position="197"/>
    </location>
</feature>
<evidence type="ECO:0000313" key="2">
    <source>
        <dbReference type="EMBL" id="KAK0656403.1"/>
    </source>
</evidence>
<dbReference type="AlphaFoldDB" id="A0AA39YPN6"/>
<feature type="compositionally biased region" description="Low complexity" evidence="1">
    <location>
        <begin position="174"/>
        <end position="191"/>
    </location>
</feature>
<organism evidence="2 3">
    <name type="scientific">Cercophora newfieldiana</name>
    <dbReference type="NCBI Taxonomy" id="92897"/>
    <lineage>
        <taxon>Eukaryota</taxon>
        <taxon>Fungi</taxon>
        <taxon>Dikarya</taxon>
        <taxon>Ascomycota</taxon>
        <taxon>Pezizomycotina</taxon>
        <taxon>Sordariomycetes</taxon>
        <taxon>Sordariomycetidae</taxon>
        <taxon>Sordariales</taxon>
        <taxon>Lasiosphaeriaceae</taxon>
        <taxon>Cercophora</taxon>
    </lineage>
</organism>
<gene>
    <name evidence="2" type="ORF">B0T16DRAFT_451973</name>
</gene>
<protein>
    <submittedName>
        <fullName evidence="2">Uncharacterized protein</fullName>
    </submittedName>
</protein>
<evidence type="ECO:0000256" key="1">
    <source>
        <dbReference type="SAM" id="MobiDB-lite"/>
    </source>
</evidence>
<accession>A0AA39YPN6</accession>
<dbReference type="Proteomes" id="UP001174936">
    <property type="component" value="Unassembled WGS sequence"/>
</dbReference>
<feature type="region of interest" description="Disordered" evidence="1">
    <location>
        <begin position="233"/>
        <end position="257"/>
    </location>
</feature>